<feature type="domain" description="DUF3444" evidence="1">
    <location>
        <begin position="405"/>
        <end position="581"/>
    </location>
</feature>
<dbReference type="PANTHER" id="PTHR47374">
    <property type="entry name" value="ENDOSOME ANTIGEN-LIKE PROTEIN, PUTATIVE (DUF3444)-RELATED"/>
    <property type="match status" value="1"/>
</dbReference>
<name>A0ABU6RMZ6_9FABA</name>
<proteinExistence type="predicted"/>
<organism evidence="2 3">
    <name type="scientific">Stylosanthes scabra</name>
    <dbReference type="NCBI Taxonomy" id="79078"/>
    <lineage>
        <taxon>Eukaryota</taxon>
        <taxon>Viridiplantae</taxon>
        <taxon>Streptophyta</taxon>
        <taxon>Embryophyta</taxon>
        <taxon>Tracheophyta</taxon>
        <taxon>Spermatophyta</taxon>
        <taxon>Magnoliopsida</taxon>
        <taxon>eudicotyledons</taxon>
        <taxon>Gunneridae</taxon>
        <taxon>Pentapetalae</taxon>
        <taxon>rosids</taxon>
        <taxon>fabids</taxon>
        <taxon>Fabales</taxon>
        <taxon>Fabaceae</taxon>
        <taxon>Papilionoideae</taxon>
        <taxon>50 kb inversion clade</taxon>
        <taxon>dalbergioids sensu lato</taxon>
        <taxon>Dalbergieae</taxon>
        <taxon>Pterocarpus clade</taxon>
        <taxon>Stylosanthes</taxon>
    </lineage>
</organism>
<protein>
    <recommendedName>
        <fullName evidence="1">DUF3444 domain-containing protein</fullName>
    </recommendedName>
</protein>
<gene>
    <name evidence="2" type="ORF">PIB30_064951</name>
</gene>
<evidence type="ECO:0000259" key="1">
    <source>
        <dbReference type="Pfam" id="PF11926"/>
    </source>
</evidence>
<reference evidence="2 3" key="1">
    <citation type="journal article" date="2023" name="Plants (Basel)">
        <title>Bridging the Gap: Combining Genomics and Transcriptomics Approaches to Understand Stylosanthes scabra, an Orphan Legume from the Brazilian Caatinga.</title>
        <authorList>
            <person name="Ferreira-Neto J.R.C."/>
            <person name="da Silva M.D."/>
            <person name="Binneck E."/>
            <person name="de Melo N.F."/>
            <person name="da Silva R.H."/>
            <person name="de Melo A.L.T.M."/>
            <person name="Pandolfi V."/>
            <person name="Bustamante F.O."/>
            <person name="Brasileiro-Vidal A.C."/>
            <person name="Benko-Iseppon A.M."/>
        </authorList>
    </citation>
    <scope>NUCLEOTIDE SEQUENCE [LARGE SCALE GENOMIC DNA]</scope>
    <source>
        <tissue evidence="2">Leaves</tissue>
    </source>
</reference>
<comment type="caution">
    <text evidence="2">The sequence shown here is derived from an EMBL/GenBank/DDBJ whole genome shotgun (WGS) entry which is preliminary data.</text>
</comment>
<sequence length="602" mass="69207">MWGASILMLSEEYNAARKKLLNAQKLYPEFGNINLMLTICDILLLASNVRLSSSGNEIHLDDVLDVIYPSATYSDARSYLHNLVTLINGIKDEFPGSELALEIVNNALNLASEKEKHFHDHCFREKIVHVSWNNEILNGESTESASTSEKDFPNLEDQECQQQFYNFEEERDANLFEPNQIWATHYQHDEGKLNQCPYAKINLKNGDFLGVTWLKPAPFDDDERMFCNADFPLACGAFRLDTNACDDHVRTKTFSYKCCWIAVMSGQNQYQIEIYPKRGEIWAVYKDGVLDDWSSNPEELKRKKLGFIEMFSDYSRCEGGDFVPLEKVNGFCSVFKRVICGRRKSPTLFHVPPQKTFLFSHKIPSHRLIGGREEALFELDQMALPKNLIFKDTTNNPSDVGEKSLSKCEFSTGQVWAIYCGKDMMPHQYVLVNSVISDKHISVTFLEHELENSEKRFIACGMFKPCNSKALQNISQFSHLVNYGSTRPQQHYMIYPNKGEIWAVYKNWGHADNEKSQCGMVEIISDFSKENGIRVAKLEEVHNCVTFFCRKQCEGFDICFTVYEADMHRFSHQVVAYRVPGIEMYGISEDSWHLEPQAIPNH</sequence>
<evidence type="ECO:0000313" key="3">
    <source>
        <dbReference type="Proteomes" id="UP001341840"/>
    </source>
</evidence>
<dbReference type="InterPro" id="IPR024593">
    <property type="entry name" value="DUF3444"/>
</dbReference>
<dbReference type="Pfam" id="PF11926">
    <property type="entry name" value="DUF3444"/>
    <property type="match status" value="2"/>
</dbReference>
<keyword evidence="3" id="KW-1185">Reference proteome</keyword>
<evidence type="ECO:0000313" key="2">
    <source>
        <dbReference type="EMBL" id="MED6125063.1"/>
    </source>
</evidence>
<feature type="domain" description="DUF3444" evidence="1">
    <location>
        <begin position="161"/>
        <end position="370"/>
    </location>
</feature>
<dbReference type="EMBL" id="JASCZI010030849">
    <property type="protein sequence ID" value="MED6125063.1"/>
    <property type="molecule type" value="Genomic_DNA"/>
</dbReference>
<dbReference type="Proteomes" id="UP001341840">
    <property type="component" value="Unassembled WGS sequence"/>
</dbReference>
<dbReference type="PANTHER" id="PTHR47374:SF2">
    <property type="entry name" value="OS01G0927400 PROTEIN"/>
    <property type="match status" value="1"/>
</dbReference>
<accession>A0ABU6RMZ6</accession>